<evidence type="ECO:0000259" key="3">
    <source>
        <dbReference type="SMART" id="SM00701"/>
    </source>
</evidence>
<dbReference type="CDD" id="cd06583">
    <property type="entry name" value="PGRP"/>
    <property type="match status" value="1"/>
</dbReference>
<dbReference type="RefSeq" id="WP_154728012.1">
    <property type="nucleotide sequence ID" value="NZ_SZYE01000006.1"/>
</dbReference>
<dbReference type="InterPro" id="IPR036505">
    <property type="entry name" value="Amidase/PGRP_sf"/>
</dbReference>
<comment type="caution">
    <text evidence="4">The sequence shown here is derived from an EMBL/GenBank/DDBJ whole genome shotgun (WGS) entry which is preliminary data.</text>
</comment>
<organism evidence="4 5">
    <name type="scientific">Cellulomonas hominis</name>
    <dbReference type="NCBI Taxonomy" id="156981"/>
    <lineage>
        <taxon>Bacteria</taxon>
        <taxon>Bacillati</taxon>
        <taxon>Actinomycetota</taxon>
        <taxon>Actinomycetes</taxon>
        <taxon>Micrococcales</taxon>
        <taxon>Cellulomonadaceae</taxon>
        <taxon>Cellulomonas</taxon>
    </lineage>
</organism>
<feature type="domain" description="N-acetylmuramoyl-L-alanine amidase" evidence="2">
    <location>
        <begin position="10"/>
        <end position="152"/>
    </location>
</feature>
<comment type="similarity">
    <text evidence="1">Belongs to the N-acetylmuramoyl-L-alanine amidase 2 family.</text>
</comment>
<dbReference type="GO" id="GO:0008745">
    <property type="term" value="F:N-acetylmuramoyl-L-alanine amidase activity"/>
    <property type="evidence" value="ECO:0007669"/>
    <property type="project" value="InterPro"/>
</dbReference>
<dbReference type="Pfam" id="PF01510">
    <property type="entry name" value="Amidase_2"/>
    <property type="match status" value="1"/>
</dbReference>
<proteinExistence type="inferred from homology"/>
<reference evidence="4 5" key="1">
    <citation type="submission" date="2019-05" db="EMBL/GenBank/DDBJ databases">
        <title>Genome sequence of Cellulomonas hominis strain CS1.</title>
        <authorList>
            <person name="Belmont J."/>
            <person name="Maclea K.S."/>
        </authorList>
    </citation>
    <scope>NUCLEOTIDE SEQUENCE [LARGE SCALE GENOMIC DNA]</scope>
    <source>
        <strain evidence="4 5">CS1</strain>
    </source>
</reference>
<dbReference type="SMART" id="SM00701">
    <property type="entry name" value="PGRP"/>
    <property type="match status" value="1"/>
</dbReference>
<protein>
    <submittedName>
        <fullName evidence="4">DUF4214 domain-containing protein</fullName>
    </submittedName>
</protein>
<evidence type="ECO:0000313" key="5">
    <source>
        <dbReference type="Proteomes" id="UP000308121"/>
    </source>
</evidence>
<sequence length="327" mass="34680">MTRIYTRAEWGARHRAGFGVRSVGRLSRWLHHSAGASPGVGATFAQDVAVVRALEDTGQARFGGGISYTFVITEAGRRFEGTGVTRVGSHTGNHNTAGAGICLAGNFDTRAPSDAQVAALVELLHHGVRAGWWTSPTLTGGHRDLSATACPGRHAYALIPAINSGQIGGGGGAAVAPEPEPELPPEEDPSIMNAAYIIALFWTHMRRHPSAADVDSRVVQMANRVIDGATVAEALAQQRHAISQSPEAIGWTVTRAYQDGLGRQPDPAGKQTWVTAVASGQVANDVLAVANELWKSAEGQHFLAQPKEYRDARIAEARAAIPPYRTH</sequence>
<name>A0A7Z8K1N8_9CELL</name>
<dbReference type="Gene3D" id="3.40.80.10">
    <property type="entry name" value="Peptidoglycan recognition protein-like"/>
    <property type="match status" value="1"/>
</dbReference>
<dbReference type="SUPFAM" id="SSF55846">
    <property type="entry name" value="N-acetylmuramoyl-L-alanine amidase-like"/>
    <property type="match status" value="1"/>
</dbReference>
<dbReference type="InterPro" id="IPR006619">
    <property type="entry name" value="PGRP_domain_met/bac"/>
</dbReference>
<dbReference type="InterPro" id="IPR015510">
    <property type="entry name" value="PGRP"/>
</dbReference>
<dbReference type="PANTHER" id="PTHR11022:SF41">
    <property type="entry name" value="PEPTIDOGLYCAN-RECOGNITION PROTEIN LC-RELATED"/>
    <property type="match status" value="1"/>
</dbReference>
<dbReference type="PANTHER" id="PTHR11022">
    <property type="entry name" value="PEPTIDOGLYCAN RECOGNITION PROTEIN"/>
    <property type="match status" value="1"/>
</dbReference>
<gene>
    <name evidence="4" type="ORF">FA014_01850</name>
</gene>
<dbReference type="Proteomes" id="UP000308121">
    <property type="component" value="Unassembled WGS sequence"/>
</dbReference>
<dbReference type="SMART" id="SM00644">
    <property type="entry name" value="Ami_2"/>
    <property type="match status" value="1"/>
</dbReference>
<dbReference type="GO" id="GO:0008270">
    <property type="term" value="F:zinc ion binding"/>
    <property type="evidence" value="ECO:0007669"/>
    <property type="project" value="InterPro"/>
</dbReference>
<dbReference type="OrthoDB" id="514320at2"/>
<evidence type="ECO:0000313" key="4">
    <source>
        <dbReference type="EMBL" id="TKR27125.1"/>
    </source>
</evidence>
<evidence type="ECO:0000259" key="2">
    <source>
        <dbReference type="SMART" id="SM00644"/>
    </source>
</evidence>
<accession>A0A7Z8K1N8</accession>
<dbReference type="EMBL" id="SZYE01000006">
    <property type="protein sequence ID" value="TKR27125.1"/>
    <property type="molecule type" value="Genomic_DNA"/>
</dbReference>
<feature type="domain" description="Peptidoglycan recognition protein family" evidence="3">
    <location>
        <begin position="2"/>
        <end position="146"/>
    </location>
</feature>
<dbReference type="AlphaFoldDB" id="A0A7Z8K1N8"/>
<dbReference type="InterPro" id="IPR002502">
    <property type="entry name" value="Amidase_domain"/>
</dbReference>
<dbReference type="GO" id="GO:0009253">
    <property type="term" value="P:peptidoglycan catabolic process"/>
    <property type="evidence" value="ECO:0007669"/>
    <property type="project" value="InterPro"/>
</dbReference>
<evidence type="ECO:0000256" key="1">
    <source>
        <dbReference type="ARBA" id="ARBA00007553"/>
    </source>
</evidence>